<dbReference type="EMBL" id="CP035758">
    <property type="protein sequence ID" value="QBD79080.1"/>
    <property type="molecule type" value="Genomic_DNA"/>
</dbReference>
<dbReference type="KEGG" id="kbs:EPA93_25080"/>
<evidence type="ECO:0000313" key="2">
    <source>
        <dbReference type="EMBL" id="QBD79080.1"/>
    </source>
</evidence>
<dbReference type="InterPro" id="IPR013321">
    <property type="entry name" value="Arc_rbn_hlx_hlx"/>
</dbReference>
<dbReference type="GO" id="GO:0006355">
    <property type="term" value="P:regulation of DNA-templated transcription"/>
    <property type="evidence" value="ECO:0007669"/>
    <property type="project" value="InterPro"/>
</dbReference>
<evidence type="ECO:0000259" key="1">
    <source>
        <dbReference type="Pfam" id="PF03869"/>
    </source>
</evidence>
<dbReference type="RefSeq" id="WP_129890133.1">
    <property type="nucleotide sequence ID" value="NZ_CP035758.1"/>
</dbReference>
<dbReference type="SUPFAM" id="SSF47598">
    <property type="entry name" value="Ribbon-helix-helix"/>
    <property type="match status" value="1"/>
</dbReference>
<accession>A0A4P6JUT8</accession>
<protein>
    <submittedName>
        <fullName evidence="2">Arc family DNA-binding protein</fullName>
    </submittedName>
</protein>
<organism evidence="2 3">
    <name type="scientific">Ktedonosporobacter rubrisoli</name>
    <dbReference type="NCBI Taxonomy" id="2509675"/>
    <lineage>
        <taxon>Bacteria</taxon>
        <taxon>Bacillati</taxon>
        <taxon>Chloroflexota</taxon>
        <taxon>Ktedonobacteria</taxon>
        <taxon>Ktedonobacterales</taxon>
        <taxon>Ktedonosporobacteraceae</taxon>
        <taxon>Ktedonosporobacter</taxon>
    </lineage>
</organism>
<reference evidence="2 3" key="1">
    <citation type="submission" date="2019-01" db="EMBL/GenBank/DDBJ databases">
        <title>Ktedonosporobacter rubrisoli SCAWS-G2.</title>
        <authorList>
            <person name="Huang Y."/>
            <person name="Yan B."/>
        </authorList>
    </citation>
    <scope>NUCLEOTIDE SEQUENCE [LARGE SCALE GENOMIC DNA]</scope>
    <source>
        <strain evidence="2 3">SCAWS-G2</strain>
    </source>
</reference>
<proteinExistence type="predicted"/>
<dbReference type="InterPro" id="IPR005569">
    <property type="entry name" value="Arc_DNA-bd_dom"/>
</dbReference>
<dbReference type="Pfam" id="PF03869">
    <property type="entry name" value="Arc"/>
    <property type="match status" value="1"/>
</dbReference>
<dbReference type="Gene3D" id="1.10.1220.10">
    <property type="entry name" value="Met repressor-like"/>
    <property type="match status" value="1"/>
</dbReference>
<evidence type="ECO:0000313" key="3">
    <source>
        <dbReference type="Proteomes" id="UP000290365"/>
    </source>
</evidence>
<keyword evidence="2" id="KW-0238">DNA-binding</keyword>
<dbReference type="NCBIfam" id="NF041551">
    <property type="entry name" value="YlcI_YnfO_N"/>
    <property type="match status" value="1"/>
</dbReference>
<dbReference type="Proteomes" id="UP000290365">
    <property type="component" value="Chromosome"/>
</dbReference>
<dbReference type="GO" id="GO:0003677">
    <property type="term" value="F:DNA binding"/>
    <property type="evidence" value="ECO:0007669"/>
    <property type="project" value="UniProtKB-KW"/>
</dbReference>
<gene>
    <name evidence="2" type="ORF">EPA93_25080</name>
</gene>
<dbReference type="InterPro" id="IPR010985">
    <property type="entry name" value="Ribbon_hlx_hlx"/>
</dbReference>
<keyword evidence="3" id="KW-1185">Reference proteome</keyword>
<dbReference type="AlphaFoldDB" id="A0A4P6JUT8"/>
<sequence>MSEKEKETKSLSIRFPAQVLEQMKEIAKQRNRSLNGEILTALEEHIKRNQKGK</sequence>
<dbReference type="OrthoDB" id="172242at2"/>
<name>A0A4P6JUT8_KTERU</name>
<feature type="domain" description="Arc-like DNA binding" evidence="1">
    <location>
        <begin position="12"/>
        <end position="48"/>
    </location>
</feature>